<feature type="transmembrane region" description="Helical" evidence="1">
    <location>
        <begin position="77"/>
        <end position="99"/>
    </location>
</feature>
<keyword evidence="3" id="KW-1185">Reference proteome</keyword>
<dbReference type="PANTHER" id="PTHR36844">
    <property type="entry name" value="PROTEASE PRSW"/>
    <property type="match status" value="1"/>
</dbReference>
<dbReference type="RefSeq" id="XP_069225591.1">
    <property type="nucleotide sequence ID" value="XM_069377419.1"/>
</dbReference>
<keyword evidence="1" id="KW-0472">Membrane</keyword>
<dbReference type="EMBL" id="JAAQHG020000049">
    <property type="protein sequence ID" value="KAL1582484.1"/>
    <property type="molecule type" value="Genomic_DNA"/>
</dbReference>
<evidence type="ECO:0000256" key="1">
    <source>
        <dbReference type="SAM" id="Phobius"/>
    </source>
</evidence>
<proteinExistence type="predicted"/>
<name>A0AB34KHK8_9PEZI</name>
<dbReference type="GeneID" id="96010257"/>
<keyword evidence="1" id="KW-1133">Transmembrane helix</keyword>
<comment type="caution">
    <text evidence="2">The sequence shown here is derived from an EMBL/GenBank/DDBJ whole genome shotgun (WGS) entry which is preliminary data.</text>
</comment>
<dbReference type="Pfam" id="PF13367">
    <property type="entry name" value="PrsW-protease"/>
    <property type="match status" value="1"/>
</dbReference>
<feature type="transmembrane region" description="Helical" evidence="1">
    <location>
        <begin position="207"/>
        <end position="228"/>
    </location>
</feature>
<keyword evidence="1" id="KW-0812">Transmembrane</keyword>
<evidence type="ECO:0000313" key="2">
    <source>
        <dbReference type="EMBL" id="KAL1582484.1"/>
    </source>
</evidence>
<protein>
    <submittedName>
        <fullName evidence="2">Uncharacterized protein</fullName>
    </submittedName>
</protein>
<sequence>MTSPAPTPRSSLPMRLLYTVGLPASFAGLAYCSPPTAALTPLLLSPTIIAAWKLRRLPHQDSGNTEVTAWTYLGTSILGPAIAGAIQLSLCHVFFKLLFGSHSQSYMRELQRVTVEGLSTEAIDVRRQMAWNPRYSLILVILSYVGASAVEEGLKYFALRFAVWRAQPKQEHEYLIYAAAAGLGFGTIENILVTYASVEKGEKSSMIALMLFERAIFSATGHTIMALLTSLQSIRRDSRGENLSMWRVLARPVGYHGTWNFILFSVSAWNGNVGWIHPTDVGSIVFALTSTVALQSRAAWDFWCQLKQLELRLCE</sequence>
<evidence type="ECO:0000313" key="3">
    <source>
        <dbReference type="Proteomes" id="UP000803884"/>
    </source>
</evidence>
<reference evidence="2 3" key="1">
    <citation type="journal article" date="2020" name="Microbiol. Resour. Announc.">
        <title>Draft Genome Sequence of a Cladosporium Species Isolated from the Mesophotic Ascidian Didemnum maculosum.</title>
        <authorList>
            <person name="Gioti A."/>
            <person name="Siaperas R."/>
            <person name="Nikolaivits E."/>
            <person name="Le Goff G."/>
            <person name="Ouazzani J."/>
            <person name="Kotoulas G."/>
            <person name="Topakas E."/>
        </authorList>
    </citation>
    <scope>NUCLEOTIDE SEQUENCE [LARGE SCALE GENOMIC DNA]</scope>
    <source>
        <strain evidence="2 3">TM138-S3</strain>
    </source>
</reference>
<organism evidence="2 3">
    <name type="scientific">Cladosporium halotolerans</name>
    <dbReference type="NCBI Taxonomy" id="1052096"/>
    <lineage>
        <taxon>Eukaryota</taxon>
        <taxon>Fungi</taxon>
        <taxon>Dikarya</taxon>
        <taxon>Ascomycota</taxon>
        <taxon>Pezizomycotina</taxon>
        <taxon>Dothideomycetes</taxon>
        <taxon>Dothideomycetidae</taxon>
        <taxon>Cladosporiales</taxon>
        <taxon>Cladosporiaceae</taxon>
        <taxon>Cladosporium</taxon>
    </lineage>
</organism>
<dbReference type="AlphaFoldDB" id="A0AB34KHK8"/>
<dbReference type="GO" id="GO:0008233">
    <property type="term" value="F:peptidase activity"/>
    <property type="evidence" value="ECO:0007669"/>
    <property type="project" value="InterPro"/>
</dbReference>
<dbReference type="Proteomes" id="UP000803884">
    <property type="component" value="Unassembled WGS sequence"/>
</dbReference>
<feature type="transmembrane region" description="Helical" evidence="1">
    <location>
        <begin position="174"/>
        <end position="195"/>
    </location>
</feature>
<dbReference type="InterPro" id="IPR026898">
    <property type="entry name" value="PrsW"/>
</dbReference>
<dbReference type="PANTHER" id="PTHR36844:SF1">
    <property type="entry name" value="PROTEASE PRSW"/>
    <property type="match status" value="1"/>
</dbReference>
<gene>
    <name evidence="2" type="ORF">WHR41_08815</name>
</gene>
<accession>A0AB34KHK8</accession>